<organism evidence="1 2">
    <name type="scientific">Mycena sanguinolenta</name>
    <dbReference type="NCBI Taxonomy" id="230812"/>
    <lineage>
        <taxon>Eukaryota</taxon>
        <taxon>Fungi</taxon>
        <taxon>Dikarya</taxon>
        <taxon>Basidiomycota</taxon>
        <taxon>Agaricomycotina</taxon>
        <taxon>Agaricomycetes</taxon>
        <taxon>Agaricomycetidae</taxon>
        <taxon>Agaricales</taxon>
        <taxon>Marasmiineae</taxon>
        <taxon>Mycenaceae</taxon>
        <taxon>Mycena</taxon>
    </lineage>
</organism>
<dbReference type="Proteomes" id="UP000623467">
    <property type="component" value="Unassembled WGS sequence"/>
</dbReference>
<reference evidence="1" key="1">
    <citation type="submission" date="2020-05" db="EMBL/GenBank/DDBJ databases">
        <title>Mycena genomes resolve the evolution of fungal bioluminescence.</title>
        <authorList>
            <person name="Tsai I.J."/>
        </authorList>
    </citation>
    <scope>NUCLEOTIDE SEQUENCE</scope>
    <source>
        <strain evidence="1">160909Yilan</strain>
    </source>
</reference>
<dbReference type="EMBL" id="JACAZH010000019">
    <property type="protein sequence ID" value="KAF7346047.1"/>
    <property type="molecule type" value="Genomic_DNA"/>
</dbReference>
<evidence type="ECO:0000313" key="1">
    <source>
        <dbReference type="EMBL" id="KAF7346047.1"/>
    </source>
</evidence>
<keyword evidence="2" id="KW-1185">Reference proteome</keyword>
<proteinExistence type="predicted"/>
<dbReference type="AlphaFoldDB" id="A0A8H7CRY1"/>
<gene>
    <name evidence="1" type="ORF">MSAN_01830700</name>
</gene>
<sequence>MNIFISTSNLLFKPHAPFFPLTPQISCLLQLMSLSQEVSISSNSTSHRCTSFSSNLGLQSFYQILKLILDLQVLSSSMSCSCERSKIRKDTKGDSKITKVFHHILEEDQKTHGKNDVVIDAKAVNGFQQQVNDLIDIGTLDAAIAIEADDEA</sequence>
<comment type="caution">
    <text evidence="1">The sequence shown here is derived from an EMBL/GenBank/DDBJ whole genome shotgun (WGS) entry which is preliminary data.</text>
</comment>
<dbReference type="OrthoDB" id="3020006at2759"/>
<protein>
    <submittedName>
        <fullName evidence="1">Uncharacterized protein</fullName>
    </submittedName>
</protein>
<accession>A0A8H7CRY1</accession>
<name>A0A8H7CRY1_9AGAR</name>
<evidence type="ECO:0000313" key="2">
    <source>
        <dbReference type="Proteomes" id="UP000623467"/>
    </source>
</evidence>